<dbReference type="STRING" id="1097556.R4XCS2"/>
<organism evidence="8 9">
    <name type="scientific">Taphrina deformans (strain PYCC 5710 / ATCC 11124 / CBS 356.35 / IMI 108563 / JCM 9778 / NBRC 8474)</name>
    <name type="common">Peach leaf curl fungus</name>
    <name type="synonym">Lalaria deformans</name>
    <dbReference type="NCBI Taxonomy" id="1097556"/>
    <lineage>
        <taxon>Eukaryota</taxon>
        <taxon>Fungi</taxon>
        <taxon>Dikarya</taxon>
        <taxon>Ascomycota</taxon>
        <taxon>Taphrinomycotina</taxon>
        <taxon>Taphrinomycetes</taxon>
        <taxon>Taphrinales</taxon>
        <taxon>Taphrinaceae</taxon>
        <taxon>Taphrina</taxon>
    </lineage>
</organism>
<evidence type="ECO:0000256" key="5">
    <source>
        <dbReference type="HAMAP-Rule" id="MF_03006"/>
    </source>
</evidence>
<dbReference type="eggNOG" id="KOG0122">
    <property type="taxonomic scope" value="Eukaryota"/>
</dbReference>
<keyword evidence="1 5" id="KW-0963">Cytoplasm</keyword>
<dbReference type="GO" id="GO:0001732">
    <property type="term" value="P:formation of cytoplasmic translation initiation complex"/>
    <property type="evidence" value="ECO:0007669"/>
    <property type="project" value="UniProtKB-UniRule"/>
</dbReference>
<dbReference type="GO" id="GO:0003743">
    <property type="term" value="F:translation initiation factor activity"/>
    <property type="evidence" value="ECO:0007669"/>
    <property type="project" value="UniProtKB-UniRule"/>
</dbReference>
<evidence type="ECO:0000256" key="1">
    <source>
        <dbReference type="ARBA" id="ARBA00022490"/>
    </source>
</evidence>
<dbReference type="Pfam" id="PF00076">
    <property type="entry name" value="RRM_1"/>
    <property type="match status" value="1"/>
</dbReference>
<dbReference type="PANTHER" id="PTHR10352">
    <property type="entry name" value="EUKARYOTIC TRANSLATION INITIATION FACTOR 3 SUBUNIT G"/>
    <property type="match status" value="1"/>
</dbReference>
<dbReference type="CDD" id="cd12933">
    <property type="entry name" value="eIF3G"/>
    <property type="match status" value="1"/>
</dbReference>
<comment type="subcellular location">
    <subcellularLocation>
        <location evidence="5">Cytoplasm</location>
    </subcellularLocation>
</comment>
<keyword evidence="4 5" id="KW-0648">Protein biosynthesis</keyword>
<comment type="similarity">
    <text evidence="5">Belongs to the eIF-3 subunit G family.</text>
</comment>
<evidence type="ECO:0000256" key="4">
    <source>
        <dbReference type="ARBA" id="ARBA00022917"/>
    </source>
</evidence>
<dbReference type="PROSITE" id="PS50102">
    <property type="entry name" value="RRM"/>
    <property type="match status" value="1"/>
</dbReference>
<accession>R4XCS2</accession>
<dbReference type="Proteomes" id="UP000013776">
    <property type="component" value="Unassembled WGS sequence"/>
</dbReference>
<evidence type="ECO:0000259" key="7">
    <source>
        <dbReference type="PROSITE" id="PS50102"/>
    </source>
</evidence>
<keyword evidence="2 5" id="KW-0396">Initiation factor</keyword>
<feature type="domain" description="RRM" evidence="7">
    <location>
        <begin position="207"/>
        <end position="272"/>
    </location>
</feature>
<dbReference type="SMART" id="SM00360">
    <property type="entry name" value="RRM"/>
    <property type="match status" value="1"/>
</dbReference>
<keyword evidence="3 6" id="KW-0694">RNA-binding</keyword>
<proteinExistence type="inferred from homology"/>
<gene>
    <name evidence="5" type="primary">TIF35</name>
    <name evidence="8" type="ORF">TAPDE_003981</name>
</gene>
<dbReference type="GO" id="GO:0003723">
    <property type="term" value="F:RNA binding"/>
    <property type="evidence" value="ECO:0007669"/>
    <property type="project" value="UniProtKB-UniRule"/>
</dbReference>
<keyword evidence="9" id="KW-1185">Reference proteome</keyword>
<dbReference type="PIRSF" id="PIRSF037949">
    <property type="entry name" value="Transl_init_eIF-3_RNA-bind"/>
    <property type="match status" value="1"/>
</dbReference>
<dbReference type="InterPro" id="IPR034240">
    <property type="entry name" value="eIF3G_RRM"/>
</dbReference>
<evidence type="ECO:0000313" key="9">
    <source>
        <dbReference type="Proteomes" id="UP000013776"/>
    </source>
</evidence>
<dbReference type="InterPro" id="IPR000504">
    <property type="entry name" value="RRM_dom"/>
</dbReference>
<reference evidence="8 9" key="1">
    <citation type="journal article" date="2013" name="MBio">
        <title>Genome sequencing of the plant pathogen Taphrina deformans, the causal agent of peach leaf curl.</title>
        <authorList>
            <person name="Cisse O.H."/>
            <person name="Almeida J.M.G.C.F."/>
            <person name="Fonseca A."/>
            <person name="Kumar A.A."/>
            <person name="Salojaervi J."/>
            <person name="Overmyer K."/>
            <person name="Hauser P.M."/>
            <person name="Pagni M."/>
        </authorList>
    </citation>
    <scope>NUCLEOTIDE SEQUENCE [LARGE SCALE GENOMIC DNA]</scope>
    <source>
        <strain evidence="9">PYCC 5710 / ATCC 11124 / CBS 356.35 / IMI 108563 / JCM 9778 / NBRC 8474</strain>
    </source>
</reference>
<dbReference type="InterPro" id="IPR024675">
    <property type="entry name" value="eIF3g_N"/>
</dbReference>
<dbReference type="GO" id="GO:0033290">
    <property type="term" value="C:eukaryotic 48S preinitiation complex"/>
    <property type="evidence" value="ECO:0007669"/>
    <property type="project" value="UniProtKB-UniRule"/>
</dbReference>
<name>R4XCS2_TAPDE</name>
<evidence type="ECO:0000256" key="2">
    <source>
        <dbReference type="ARBA" id="ARBA00022540"/>
    </source>
</evidence>
<dbReference type="OrthoDB" id="639027at2759"/>
<sequence length="275" mass="30541">MAAVAKKMDWSEETDAYDLPEITRTTDPNTGIITEISYKFEQGKKFRTTRKLKIVKAVEKVTHAEAQRKQWKKFGAEKGHGAGPQSDTTSIGENIKLNLTQGYSTYAAKQAEIAAETEEKQMKNSLSGASVKCRICKGDHYTARCPYKDSLKPMDGGDADPAARVMEEVDNGPGANTNGKYVPVHMRKGAGPGETMNGVRGGRDEFPTLRVTNLSEDAEEDDLKVLFGRHGKVARGFAFISFYDRREAEIAQKRMDGFGYDSLILRVEFSKPRDE</sequence>
<dbReference type="AlphaFoldDB" id="R4XCS2"/>
<dbReference type="CDD" id="cd12408">
    <property type="entry name" value="RRM_eIF3G_like"/>
    <property type="match status" value="1"/>
</dbReference>
<dbReference type="VEuPathDB" id="FungiDB:TAPDE_003981"/>
<protein>
    <recommendedName>
        <fullName evidence="5">Eukaryotic translation initiation factor 3 subunit G</fullName>
        <shortName evidence="5">eIF3g</shortName>
    </recommendedName>
    <alternativeName>
        <fullName evidence="5">Eukaryotic translation initiation factor 3 RNA-binding subunit</fullName>
        <shortName evidence="5">eIF-3 RNA-binding subunit</shortName>
    </alternativeName>
    <alternativeName>
        <fullName evidence="5">Translation initiation factor eIF3 p33 subunit homolog</fullName>
        <shortName evidence="5">eIF3 p33 homolog</shortName>
    </alternativeName>
</protein>
<evidence type="ECO:0000256" key="6">
    <source>
        <dbReference type="PROSITE-ProRule" id="PRU00176"/>
    </source>
</evidence>
<evidence type="ECO:0000313" key="8">
    <source>
        <dbReference type="EMBL" id="CCG83655.1"/>
    </source>
</evidence>
<dbReference type="GO" id="GO:0005852">
    <property type="term" value="C:eukaryotic translation initiation factor 3 complex"/>
    <property type="evidence" value="ECO:0007669"/>
    <property type="project" value="UniProtKB-UniRule"/>
</dbReference>
<comment type="caution">
    <text evidence="8">The sequence shown here is derived from an EMBL/GenBank/DDBJ whole genome shotgun (WGS) entry which is preliminary data.</text>
</comment>
<dbReference type="Pfam" id="PF12353">
    <property type="entry name" value="eIF3g"/>
    <property type="match status" value="1"/>
</dbReference>
<evidence type="ECO:0000256" key="3">
    <source>
        <dbReference type="ARBA" id="ARBA00022884"/>
    </source>
</evidence>
<comment type="subunit">
    <text evidence="5">Component of the eukaryotic translation initiation factor 3 (eIF-3) complex.</text>
</comment>
<dbReference type="InterPro" id="IPR012677">
    <property type="entry name" value="Nucleotide-bd_a/b_plait_sf"/>
</dbReference>
<dbReference type="EMBL" id="CAHR02000166">
    <property type="protein sequence ID" value="CCG83655.1"/>
    <property type="molecule type" value="Genomic_DNA"/>
</dbReference>
<dbReference type="GO" id="GO:0016282">
    <property type="term" value="C:eukaryotic 43S preinitiation complex"/>
    <property type="evidence" value="ECO:0007669"/>
    <property type="project" value="UniProtKB-UniRule"/>
</dbReference>
<dbReference type="InterPro" id="IPR035979">
    <property type="entry name" value="RBD_domain_sf"/>
</dbReference>
<dbReference type="HAMAP" id="MF_03006">
    <property type="entry name" value="eIF3g"/>
    <property type="match status" value="1"/>
</dbReference>
<comment type="function">
    <text evidence="5">RNA-binding component of the eukaryotic translation initiation factor 3 (eIF-3) complex, which is involved in protein synthesis of a specialized repertoire of mRNAs and, together with other initiation factors, stimulates binding of mRNA and methionyl-tRNAi to the 40S ribosome. The eIF-3 complex specifically targets and initiates translation of a subset of mRNAs involved in cell proliferation. This subunit can bind 18S rRNA.</text>
</comment>
<dbReference type="SUPFAM" id="SSF54928">
    <property type="entry name" value="RNA-binding domain, RBD"/>
    <property type="match status" value="1"/>
</dbReference>
<dbReference type="Gene3D" id="3.30.70.330">
    <property type="match status" value="1"/>
</dbReference>
<dbReference type="InterPro" id="IPR017334">
    <property type="entry name" value="eIF3_g"/>
</dbReference>